<feature type="transmembrane region" description="Helical" evidence="10">
    <location>
        <begin position="42"/>
        <end position="63"/>
    </location>
</feature>
<dbReference type="NCBIfam" id="TIGR01297">
    <property type="entry name" value="CDF"/>
    <property type="match status" value="1"/>
</dbReference>
<dbReference type="Proteomes" id="UP001139353">
    <property type="component" value="Unassembled WGS sequence"/>
</dbReference>
<dbReference type="GO" id="GO:0005886">
    <property type="term" value="C:plasma membrane"/>
    <property type="evidence" value="ECO:0007669"/>
    <property type="project" value="TreeGrafter"/>
</dbReference>
<keyword evidence="14" id="KW-1185">Reference proteome</keyword>
<evidence type="ECO:0000256" key="4">
    <source>
        <dbReference type="ARBA" id="ARBA00022692"/>
    </source>
</evidence>
<keyword evidence="3" id="KW-0813">Transport</keyword>
<evidence type="ECO:0000256" key="5">
    <source>
        <dbReference type="ARBA" id="ARBA00022906"/>
    </source>
</evidence>
<dbReference type="EMBL" id="JAJLJH010000002">
    <property type="protein sequence ID" value="MCK9686256.1"/>
    <property type="molecule type" value="Genomic_DNA"/>
</dbReference>
<evidence type="ECO:0000256" key="2">
    <source>
        <dbReference type="ARBA" id="ARBA00008873"/>
    </source>
</evidence>
<dbReference type="InterPro" id="IPR002524">
    <property type="entry name" value="Cation_efflux"/>
</dbReference>
<feature type="transmembrane region" description="Helical" evidence="10">
    <location>
        <begin position="112"/>
        <end position="136"/>
    </location>
</feature>
<sequence>MAAHDHDHDHDHHAHDHGQAHDHDHHDHSHGHHGHSHAPKDFGTAFAIGVLLNAGFVAAEVIYGLRIDSLALLADAGHNLSDVLGLLLAWLASVLVKRASSSRFTYGLRGTSILAALANATLLTLVTGAIGWEAVLRLAHPAATEGNVVMAVAAVGIVVNLATALLFMSGRKDDLNVRAAFAHMAGDAAIAAGVVVAGFAMQRTGWLWLDPVVSLAIALIVLVATWGLLKDSLALSLQGVPREVDARAVGRWLSALPGVAEVHDLHIWAMSTTENALTAHLVYPAGFPGDQCLRGICDELRAHHAIGHVTIQVETGQAGGGCPGAAAPDDDEAATGLAFTPPCGSPLEPSSAPRSHPARP</sequence>
<dbReference type="GO" id="GO:0005385">
    <property type="term" value="F:zinc ion transmembrane transporter activity"/>
    <property type="evidence" value="ECO:0007669"/>
    <property type="project" value="TreeGrafter"/>
</dbReference>
<feature type="transmembrane region" description="Helical" evidence="10">
    <location>
        <begin position="206"/>
        <end position="229"/>
    </location>
</feature>
<proteinExistence type="inferred from homology"/>
<evidence type="ECO:0000256" key="3">
    <source>
        <dbReference type="ARBA" id="ARBA00022448"/>
    </source>
</evidence>
<feature type="transmembrane region" description="Helical" evidence="10">
    <location>
        <begin position="148"/>
        <end position="168"/>
    </location>
</feature>
<evidence type="ECO:0000313" key="14">
    <source>
        <dbReference type="Proteomes" id="UP001139353"/>
    </source>
</evidence>
<evidence type="ECO:0000259" key="11">
    <source>
        <dbReference type="Pfam" id="PF01545"/>
    </source>
</evidence>
<comment type="similarity">
    <text evidence="2">Belongs to the cation diffusion facilitator (CDF) transporter (TC 2.A.4) family. SLC30A subfamily.</text>
</comment>
<evidence type="ECO:0000256" key="10">
    <source>
        <dbReference type="SAM" id="Phobius"/>
    </source>
</evidence>
<evidence type="ECO:0000256" key="9">
    <source>
        <dbReference type="SAM" id="MobiDB-lite"/>
    </source>
</evidence>
<evidence type="ECO:0000313" key="13">
    <source>
        <dbReference type="EMBL" id="MCK9686256.1"/>
    </source>
</evidence>
<dbReference type="PANTHER" id="PTHR11562:SF17">
    <property type="entry name" value="RE54080P-RELATED"/>
    <property type="match status" value="1"/>
</dbReference>
<dbReference type="PANTHER" id="PTHR11562">
    <property type="entry name" value="CATION EFFLUX PROTEIN/ ZINC TRANSPORTER"/>
    <property type="match status" value="1"/>
</dbReference>
<gene>
    <name evidence="13" type="ORF">LPC04_11115</name>
</gene>
<feature type="domain" description="Cation efflux protein transmembrane" evidence="11">
    <location>
        <begin position="48"/>
        <end position="233"/>
    </location>
</feature>
<dbReference type="SUPFAM" id="SSF160240">
    <property type="entry name" value="Cation efflux protein cytoplasmic domain-like"/>
    <property type="match status" value="1"/>
</dbReference>
<dbReference type="InterPro" id="IPR050681">
    <property type="entry name" value="CDF/SLC30A"/>
</dbReference>
<dbReference type="Pfam" id="PF16916">
    <property type="entry name" value="ZT_dimer"/>
    <property type="match status" value="1"/>
</dbReference>
<feature type="compositionally biased region" description="Basic and acidic residues" evidence="9">
    <location>
        <begin position="1"/>
        <end position="27"/>
    </location>
</feature>
<evidence type="ECO:0000256" key="1">
    <source>
        <dbReference type="ARBA" id="ARBA00004141"/>
    </source>
</evidence>
<organism evidence="13 14">
    <name type="scientific">Scleromatobacter humisilvae</name>
    <dbReference type="NCBI Taxonomy" id="2897159"/>
    <lineage>
        <taxon>Bacteria</taxon>
        <taxon>Pseudomonadati</taxon>
        <taxon>Pseudomonadota</taxon>
        <taxon>Betaproteobacteria</taxon>
        <taxon>Burkholderiales</taxon>
        <taxon>Sphaerotilaceae</taxon>
        <taxon>Scleromatobacter</taxon>
    </lineage>
</organism>
<evidence type="ECO:0000256" key="6">
    <source>
        <dbReference type="ARBA" id="ARBA00022989"/>
    </source>
</evidence>
<comment type="caution">
    <text evidence="13">The sequence shown here is derived from an EMBL/GenBank/DDBJ whole genome shotgun (WGS) entry which is preliminary data.</text>
</comment>
<keyword evidence="5" id="KW-0864">Zinc transport</keyword>
<evidence type="ECO:0000256" key="8">
    <source>
        <dbReference type="ARBA" id="ARBA00023136"/>
    </source>
</evidence>
<dbReference type="RefSeq" id="WP_275682284.1">
    <property type="nucleotide sequence ID" value="NZ_JAJLJH010000002.1"/>
</dbReference>
<dbReference type="Pfam" id="PF01545">
    <property type="entry name" value="Cation_efflux"/>
    <property type="match status" value="1"/>
</dbReference>
<feature type="compositionally biased region" description="Low complexity" evidence="9">
    <location>
        <begin position="349"/>
        <end position="360"/>
    </location>
</feature>
<name>A0A9X1YQP0_9BURK</name>
<dbReference type="Gene3D" id="1.20.1510.10">
    <property type="entry name" value="Cation efflux protein transmembrane domain"/>
    <property type="match status" value="1"/>
</dbReference>
<feature type="compositionally biased region" description="Basic residues" evidence="9">
    <location>
        <begin position="28"/>
        <end position="37"/>
    </location>
</feature>
<evidence type="ECO:0000259" key="12">
    <source>
        <dbReference type="Pfam" id="PF16916"/>
    </source>
</evidence>
<dbReference type="InterPro" id="IPR027469">
    <property type="entry name" value="Cation_efflux_TMD_sf"/>
</dbReference>
<evidence type="ECO:0000256" key="7">
    <source>
        <dbReference type="ARBA" id="ARBA00023065"/>
    </source>
</evidence>
<keyword evidence="7" id="KW-0406">Ion transport</keyword>
<protein>
    <submittedName>
        <fullName evidence="13">Cation diffusion facilitator family transporter</fullName>
    </submittedName>
</protein>
<accession>A0A9X1YQP0</accession>
<keyword evidence="4 10" id="KW-0812">Transmembrane</keyword>
<keyword evidence="8 10" id="KW-0472">Membrane</keyword>
<feature type="domain" description="Cation efflux protein cytoplasmic" evidence="12">
    <location>
        <begin position="242"/>
        <end position="314"/>
    </location>
</feature>
<feature type="transmembrane region" description="Helical" evidence="10">
    <location>
        <begin position="180"/>
        <end position="200"/>
    </location>
</feature>
<dbReference type="InterPro" id="IPR036837">
    <property type="entry name" value="Cation_efflux_CTD_sf"/>
</dbReference>
<comment type="subcellular location">
    <subcellularLocation>
        <location evidence="1">Membrane</location>
        <topology evidence="1">Multi-pass membrane protein</topology>
    </subcellularLocation>
</comment>
<keyword evidence="5" id="KW-0862">Zinc</keyword>
<reference evidence="13" key="1">
    <citation type="submission" date="2021-11" db="EMBL/GenBank/DDBJ databases">
        <title>BS-T2-15 a new species belonging to the Comamonadaceae family isolated from the soil of a French oak forest.</title>
        <authorList>
            <person name="Mieszkin S."/>
            <person name="Alain K."/>
        </authorList>
    </citation>
    <scope>NUCLEOTIDE SEQUENCE</scope>
    <source>
        <strain evidence="13">BS-T2-15</strain>
    </source>
</reference>
<feature type="region of interest" description="Disordered" evidence="9">
    <location>
        <begin position="1"/>
        <end position="37"/>
    </location>
</feature>
<dbReference type="InterPro" id="IPR058533">
    <property type="entry name" value="Cation_efflux_TM"/>
</dbReference>
<keyword evidence="6 10" id="KW-1133">Transmembrane helix</keyword>
<dbReference type="InterPro" id="IPR027470">
    <property type="entry name" value="Cation_efflux_CTD"/>
</dbReference>
<feature type="region of interest" description="Disordered" evidence="9">
    <location>
        <begin position="317"/>
        <end position="360"/>
    </location>
</feature>
<dbReference type="SUPFAM" id="SSF161111">
    <property type="entry name" value="Cation efflux protein transmembrane domain-like"/>
    <property type="match status" value="1"/>
</dbReference>
<dbReference type="AlphaFoldDB" id="A0A9X1YQP0"/>